<accession>A0A2H4UU30</accession>
<feature type="compositionally biased region" description="Polar residues" evidence="2">
    <location>
        <begin position="183"/>
        <end position="194"/>
    </location>
</feature>
<dbReference type="EMBL" id="MF782455">
    <property type="protein sequence ID" value="ATZ80325.1"/>
    <property type="molecule type" value="Genomic_DNA"/>
</dbReference>
<gene>
    <name evidence="3" type="ORF">BMW23_0267</name>
</gene>
<feature type="region of interest" description="Disordered" evidence="2">
    <location>
        <begin position="183"/>
        <end position="202"/>
    </location>
</feature>
<protein>
    <submittedName>
        <fullName evidence="3">Uncharacterized protein</fullName>
    </submittedName>
</protein>
<evidence type="ECO:0000313" key="4">
    <source>
        <dbReference type="Proteomes" id="UP000240325"/>
    </source>
</evidence>
<evidence type="ECO:0000313" key="3">
    <source>
        <dbReference type="EMBL" id="ATZ80325.1"/>
    </source>
</evidence>
<evidence type="ECO:0000256" key="2">
    <source>
        <dbReference type="SAM" id="MobiDB-lite"/>
    </source>
</evidence>
<keyword evidence="4" id="KW-1185">Reference proteome</keyword>
<dbReference type="Proteomes" id="UP000240325">
    <property type="component" value="Segment"/>
</dbReference>
<organism evidence="3">
    <name type="scientific">Bodo saltans virus</name>
    <dbReference type="NCBI Taxonomy" id="2024608"/>
    <lineage>
        <taxon>Viruses</taxon>
        <taxon>Varidnaviria</taxon>
        <taxon>Bamfordvirae</taxon>
        <taxon>Nucleocytoviricota</taxon>
        <taxon>Megaviricetes</taxon>
        <taxon>Imitervirales</taxon>
        <taxon>Mimiviridae</taxon>
        <taxon>Klosneuvirinae</taxon>
        <taxon>Theiavirus</taxon>
        <taxon>Theiavirus salishense</taxon>
    </lineage>
</organism>
<name>A0A2H4UU30_9VIRU</name>
<reference evidence="3" key="1">
    <citation type="journal article" date="2017" name="Elife">
        <title>The kinetoplastid-infecting Bodo saltans virus (BsV), a window into the most abundant giant viruses in the sea.</title>
        <authorList>
            <person name="Deeg C.M."/>
            <person name="Chow C.-E.T."/>
            <person name="Suttle C.A."/>
        </authorList>
    </citation>
    <scope>NUCLEOTIDE SEQUENCE</scope>
    <source>
        <strain evidence="3">NG1</strain>
    </source>
</reference>
<sequence>METNNFDTEIYKIYKYNKKASSANMSLSQLKLYKNKMNEHINNLSKLGFDNKNISIALQNGGGLNEIRETISNNIALMEKKVSELQNQKVQLDARKPEECNQLEVLSEVSAELEELNKRLERLHLSELDPRPSRSQPLSRIQQPEQILLTRQGSFAQPNVPLTQSPTNATFAQQNVPLTQSPTNATFQQRSSQMIDRRLVHA</sequence>
<feature type="coiled-coil region" evidence="1">
    <location>
        <begin position="68"/>
        <end position="126"/>
    </location>
</feature>
<evidence type="ECO:0000256" key="1">
    <source>
        <dbReference type="SAM" id="Coils"/>
    </source>
</evidence>
<keyword evidence="1" id="KW-0175">Coiled coil</keyword>
<proteinExistence type="predicted"/>